<protein>
    <recommendedName>
        <fullName evidence="8">Major facilitator superfamily (MFS) profile domain-containing protein</fullName>
    </recommendedName>
</protein>
<feature type="chain" id="PRO_5030926965" description="Major facilitator superfamily (MFS) profile domain-containing protein" evidence="7">
    <location>
        <begin position="18"/>
        <end position="430"/>
    </location>
</feature>
<dbReference type="InterPro" id="IPR036259">
    <property type="entry name" value="MFS_trans_sf"/>
</dbReference>
<reference evidence="9" key="1">
    <citation type="submission" date="2021-01" db="EMBL/GenBank/DDBJ databases">
        <authorList>
            <person name="Corre E."/>
            <person name="Pelletier E."/>
            <person name="Niang G."/>
            <person name="Scheremetjew M."/>
            <person name="Finn R."/>
            <person name="Kale V."/>
            <person name="Holt S."/>
            <person name="Cochrane G."/>
            <person name="Meng A."/>
            <person name="Brown T."/>
            <person name="Cohen L."/>
        </authorList>
    </citation>
    <scope>NUCLEOTIDE SEQUENCE</scope>
    <source>
        <strain evidence="9">CCMP325</strain>
    </source>
</reference>
<feature type="signal peptide" evidence="7">
    <location>
        <begin position="1"/>
        <end position="17"/>
    </location>
</feature>
<evidence type="ECO:0000256" key="1">
    <source>
        <dbReference type="ARBA" id="ARBA00004141"/>
    </source>
</evidence>
<dbReference type="EMBL" id="HBEO01014115">
    <property type="protein sequence ID" value="CAD8482577.1"/>
    <property type="molecule type" value="Transcribed_RNA"/>
</dbReference>
<keyword evidence="5 6" id="KW-0472">Membrane</keyword>
<sequence length="430" mass="46800">MTARWAIFGALILCVSLSPEIIVLPEAKIRYFGNATLATEYSSYIDASSNFLGVLTAPVLGRLSDTLGRKPLFIFACMVITAPSVCLLLSPVNLLPYLVCTVMRGFAGGPNGIFPLITAYLADLYPAEQRSKYFGWSFAIFSVGFILSPLITLFDRGASNETIFKVSVGFNVTSVLLACFLPESLARPNRVPMKGGWRHVLPFRALNKLFHCKVTLVLASISFFFTVCENGIETTIFYFLNDKLGFMEKDNARLFLILGISSLFVQSIALPVLLKFVSDSSVLRIGLVSYIFHLLFFAWATVKWMVYANMLLAGFTFLTFPAINGLMSSVLSGKDQGVGFGTLASVRGIAAAVGPLMFGSVYAVLGSDQVRSPEGVFYFGCSFVLLALLLSCCWLPGALLPPASDEACERTAPLLLHLESSLVCEDEVEG</sequence>
<keyword evidence="3 6" id="KW-0812">Transmembrane</keyword>
<dbReference type="SUPFAM" id="SSF103473">
    <property type="entry name" value="MFS general substrate transporter"/>
    <property type="match status" value="1"/>
</dbReference>
<gene>
    <name evidence="9" type="ORF">HPHI1048_LOCUS9617</name>
</gene>
<evidence type="ECO:0000256" key="5">
    <source>
        <dbReference type="ARBA" id="ARBA00023136"/>
    </source>
</evidence>
<feature type="transmembrane region" description="Helical" evidence="6">
    <location>
        <begin position="133"/>
        <end position="151"/>
    </location>
</feature>
<dbReference type="InterPro" id="IPR011701">
    <property type="entry name" value="MFS"/>
</dbReference>
<dbReference type="CDD" id="cd17330">
    <property type="entry name" value="MFS_SLC46_TetA_like"/>
    <property type="match status" value="1"/>
</dbReference>
<dbReference type="GO" id="GO:0022857">
    <property type="term" value="F:transmembrane transporter activity"/>
    <property type="evidence" value="ECO:0007669"/>
    <property type="project" value="InterPro"/>
</dbReference>
<dbReference type="PANTHER" id="PTHR23504">
    <property type="entry name" value="MAJOR FACILITATOR SUPERFAMILY DOMAIN-CONTAINING PROTEIN 10"/>
    <property type="match status" value="1"/>
</dbReference>
<feature type="transmembrane region" description="Helical" evidence="6">
    <location>
        <begin position="338"/>
        <end position="365"/>
    </location>
</feature>
<evidence type="ECO:0000256" key="2">
    <source>
        <dbReference type="ARBA" id="ARBA00022448"/>
    </source>
</evidence>
<feature type="transmembrane region" description="Helical" evidence="6">
    <location>
        <begin position="281"/>
        <end position="300"/>
    </location>
</feature>
<evidence type="ECO:0000259" key="8">
    <source>
        <dbReference type="PROSITE" id="PS50850"/>
    </source>
</evidence>
<dbReference type="InterPro" id="IPR020846">
    <property type="entry name" value="MFS_dom"/>
</dbReference>
<dbReference type="PANTHER" id="PTHR23504:SF1">
    <property type="entry name" value="GH21943P-RELATED"/>
    <property type="match status" value="1"/>
</dbReference>
<evidence type="ECO:0000256" key="3">
    <source>
        <dbReference type="ARBA" id="ARBA00022692"/>
    </source>
</evidence>
<dbReference type="GO" id="GO:0016020">
    <property type="term" value="C:membrane"/>
    <property type="evidence" value="ECO:0007669"/>
    <property type="project" value="UniProtKB-SubCell"/>
</dbReference>
<feature type="transmembrane region" description="Helical" evidence="6">
    <location>
        <begin position="163"/>
        <end position="181"/>
    </location>
</feature>
<dbReference type="InterPro" id="IPR001958">
    <property type="entry name" value="Tet-R_TetA/multi-R_MdtG-like"/>
</dbReference>
<feature type="transmembrane region" description="Helical" evidence="6">
    <location>
        <begin position="72"/>
        <end position="90"/>
    </location>
</feature>
<dbReference type="AlphaFoldDB" id="A0A7S0EEI4"/>
<keyword evidence="2" id="KW-0813">Transport</keyword>
<dbReference type="PRINTS" id="PR01035">
    <property type="entry name" value="TCRTETA"/>
</dbReference>
<feature type="transmembrane region" description="Helical" evidence="6">
    <location>
        <begin position="252"/>
        <end position="274"/>
    </location>
</feature>
<accession>A0A7S0EEI4</accession>
<name>A0A7S0EEI4_9CRYP</name>
<feature type="transmembrane region" description="Helical" evidence="6">
    <location>
        <begin position="214"/>
        <end position="240"/>
    </location>
</feature>
<evidence type="ECO:0000256" key="4">
    <source>
        <dbReference type="ARBA" id="ARBA00022989"/>
    </source>
</evidence>
<evidence type="ECO:0000256" key="6">
    <source>
        <dbReference type="SAM" id="Phobius"/>
    </source>
</evidence>
<proteinExistence type="predicted"/>
<dbReference type="Gene3D" id="1.20.1250.20">
    <property type="entry name" value="MFS general substrate transporter like domains"/>
    <property type="match status" value="1"/>
</dbReference>
<dbReference type="Pfam" id="PF07690">
    <property type="entry name" value="MFS_1"/>
    <property type="match status" value="1"/>
</dbReference>
<feature type="domain" description="Major facilitator superfamily (MFS) profile" evidence="8">
    <location>
        <begin position="1"/>
        <end position="399"/>
    </location>
</feature>
<evidence type="ECO:0000256" key="7">
    <source>
        <dbReference type="SAM" id="SignalP"/>
    </source>
</evidence>
<feature type="transmembrane region" description="Helical" evidence="6">
    <location>
        <begin position="306"/>
        <end position="326"/>
    </location>
</feature>
<comment type="subcellular location">
    <subcellularLocation>
        <location evidence="1">Membrane</location>
        <topology evidence="1">Multi-pass membrane protein</topology>
    </subcellularLocation>
</comment>
<keyword evidence="4 6" id="KW-1133">Transmembrane helix</keyword>
<evidence type="ECO:0000313" key="9">
    <source>
        <dbReference type="EMBL" id="CAD8482577.1"/>
    </source>
</evidence>
<organism evidence="9">
    <name type="scientific">Hanusia phi</name>
    <dbReference type="NCBI Taxonomy" id="3032"/>
    <lineage>
        <taxon>Eukaryota</taxon>
        <taxon>Cryptophyceae</taxon>
        <taxon>Pyrenomonadales</taxon>
        <taxon>Geminigeraceae</taxon>
        <taxon>Hanusia</taxon>
    </lineage>
</organism>
<feature type="transmembrane region" description="Helical" evidence="6">
    <location>
        <begin position="377"/>
        <end position="400"/>
    </location>
</feature>
<keyword evidence="7" id="KW-0732">Signal</keyword>
<dbReference type="PROSITE" id="PS50850">
    <property type="entry name" value="MFS"/>
    <property type="match status" value="1"/>
</dbReference>